<accession>A0A484M3R9</accession>
<evidence type="ECO:0000256" key="1">
    <source>
        <dbReference type="SAM" id="MobiDB-lite"/>
    </source>
</evidence>
<dbReference type="EMBL" id="OOIL02002582">
    <property type="protein sequence ID" value="VFQ83403.1"/>
    <property type="molecule type" value="Genomic_DNA"/>
</dbReference>
<sequence>MAIVYQLKDPATRDYTFTPPQLPTKPPNPPPAQRRHPILWPPVPKQIATAQIHRSDFTPPPFLKSYANAFGIPNWLHAMETNMTRYRIMGLAISFRARLTKSINTNDTSHVCSSI</sequence>
<protein>
    <submittedName>
        <fullName evidence="2">Uncharacterized protein</fullName>
    </submittedName>
</protein>
<organism evidence="2 3">
    <name type="scientific">Cuscuta campestris</name>
    <dbReference type="NCBI Taxonomy" id="132261"/>
    <lineage>
        <taxon>Eukaryota</taxon>
        <taxon>Viridiplantae</taxon>
        <taxon>Streptophyta</taxon>
        <taxon>Embryophyta</taxon>
        <taxon>Tracheophyta</taxon>
        <taxon>Spermatophyta</taxon>
        <taxon>Magnoliopsida</taxon>
        <taxon>eudicotyledons</taxon>
        <taxon>Gunneridae</taxon>
        <taxon>Pentapetalae</taxon>
        <taxon>asterids</taxon>
        <taxon>lamiids</taxon>
        <taxon>Solanales</taxon>
        <taxon>Convolvulaceae</taxon>
        <taxon>Cuscuteae</taxon>
        <taxon>Cuscuta</taxon>
        <taxon>Cuscuta subgen. Grammica</taxon>
        <taxon>Cuscuta sect. Cleistogrammica</taxon>
    </lineage>
</organism>
<dbReference type="AlphaFoldDB" id="A0A484M3R9"/>
<evidence type="ECO:0000313" key="3">
    <source>
        <dbReference type="Proteomes" id="UP000595140"/>
    </source>
</evidence>
<feature type="region of interest" description="Disordered" evidence="1">
    <location>
        <begin position="1"/>
        <end position="38"/>
    </location>
</feature>
<proteinExistence type="predicted"/>
<keyword evidence="3" id="KW-1185">Reference proteome</keyword>
<reference evidence="2 3" key="1">
    <citation type="submission" date="2018-04" db="EMBL/GenBank/DDBJ databases">
        <authorList>
            <person name="Vogel A."/>
        </authorList>
    </citation>
    <scope>NUCLEOTIDE SEQUENCE [LARGE SCALE GENOMIC DNA]</scope>
</reference>
<gene>
    <name evidence="2" type="ORF">CCAM_LOCUS25179</name>
</gene>
<dbReference type="Proteomes" id="UP000595140">
    <property type="component" value="Unassembled WGS sequence"/>
</dbReference>
<evidence type="ECO:0000313" key="2">
    <source>
        <dbReference type="EMBL" id="VFQ83403.1"/>
    </source>
</evidence>
<name>A0A484M3R9_9ASTE</name>
<feature type="compositionally biased region" description="Pro residues" evidence="1">
    <location>
        <begin position="20"/>
        <end position="32"/>
    </location>
</feature>